<comment type="caution">
    <text evidence="1">The sequence shown here is derived from an EMBL/GenBank/DDBJ whole genome shotgun (WGS) entry which is preliminary data.</text>
</comment>
<keyword evidence="2" id="KW-1185">Reference proteome</keyword>
<organism evidence="1 2">
    <name type="scientific">Paraburkholderia rhynchosiae</name>
    <dbReference type="NCBI Taxonomy" id="487049"/>
    <lineage>
        <taxon>Bacteria</taxon>
        <taxon>Pseudomonadati</taxon>
        <taxon>Pseudomonadota</taxon>
        <taxon>Betaproteobacteria</taxon>
        <taxon>Burkholderiales</taxon>
        <taxon>Burkholderiaceae</taxon>
        <taxon>Paraburkholderia</taxon>
    </lineage>
</organism>
<evidence type="ECO:0000313" key="1">
    <source>
        <dbReference type="EMBL" id="MFM0106946.1"/>
    </source>
</evidence>
<dbReference type="EMBL" id="JAQQDW010000067">
    <property type="protein sequence ID" value="MFM0106946.1"/>
    <property type="molecule type" value="Genomic_DNA"/>
</dbReference>
<evidence type="ECO:0000313" key="2">
    <source>
        <dbReference type="Proteomes" id="UP001629235"/>
    </source>
</evidence>
<dbReference type="Proteomes" id="UP001629235">
    <property type="component" value="Unassembled WGS sequence"/>
</dbReference>
<accession>A0ACC7NMZ0</accession>
<protein>
    <submittedName>
        <fullName evidence="1">Phasin family protein</fullName>
    </submittedName>
</protein>
<name>A0ACC7NMZ0_9BURK</name>
<reference evidence="1 2" key="1">
    <citation type="journal article" date="2024" name="Chem. Sci.">
        <title>Discovery of megapolipeptins by genome mining of a Burkholderiales bacteria collection.</title>
        <authorList>
            <person name="Paulo B.S."/>
            <person name="Recchia M.J.J."/>
            <person name="Lee S."/>
            <person name="Fergusson C.H."/>
            <person name="Romanowski S.B."/>
            <person name="Hernandez A."/>
            <person name="Krull N."/>
            <person name="Liu D.Y."/>
            <person name="Cavanagh H."/>
            <person name="Bos A."/>
            <person name="Gray C.A."/>
            <person name="Murphy B.T."/>
            <person name="Linington R.G."/>
            <person name="Eustaquio A.S."/>
        </authorList>
    </citation>
    <scope>NUCLEOTIDE SEQUENCE [LARGE SCALE GENOMIC DNA]</scope>
    <source>
        <strain evidence="1 2">RL18-126-BIB-B</strain>
    </source>
</reference>
<sequence>MSSLSGEQVVASQRASLETLSELWTKAFGCIEKLTELNLRAVKSTLAENQAIANVALSTRDPQQLFALQARRTQAAMQEAQSYWRHVSTIMFSTQAELAASAEAQFKQQQQKAQALVDTVASNVPVGSEAAVTVMQSAVTAASEATSATVEASKKAADQALEIAEDNIEAAASATNRATKQAVEQVRTPAKR</sequence>
<proteinExistence type="predicted"/>
<gene>
    <name evidence="1" type="ORF">PQR01_26515</name>
</gene>